<dbReference type="AlphaFoldDB" id="A0A645HZE7"/>
<gene>
    <name evidence="1" type="ORF">SDC9_191129</name>
</gene>
<organism evidence="1">
    <name type="scientific">bioreactor metagenome</name>
    <dbReference type="NCBI Taxonomy" id="1076179"/>
    <lineage>
        <taxon>unclassified sequences</taxon>
        <taxon>metagenomes</taxon>
        <taxon>ecological metagenomes</taxon>
    </lineage>
</organism>
<sequence length="57" mass="6345">MFPLAKSFALKALWPILMTSKVRISFSIFSIILIVCGIEDSMQAEVENSKGHDSIMV</sequence>
<accession>A0A645HZE7</accession>
<evidence type="ECO:0000313" key="1">
    <source>
        <dbReference type="EMBL" id="MPN43569.1"/>
    </source>
</evidence>
<comment type="caution">
    <text evidence="1">The sequence shown here is derived from an EMBL/GenBank/DDBJ whole genome shotgun (WGS) entry which is preliminary data.</text>
</comment>
<dbReference type="EMBL" id="VSSQ01102050">
    <property type="protein sequence ID" value="MPN43569.1"/>
    <property type="molecule type" value="Genomic_DNA"/>
</dbReference>
<name>A0A645HZE7_9ZZZZ</name>
<reference evidence="1" key="1">
    <citation type="submission" date="2019-08" db="EMBL/GenBank/DDBJ databases">
        <authorList>
            <person name="Kucharzyk K."/>
            <person name="Murdoch R.W."/>
            <person name="Higgins S."/>
            <person name="Loffler F."/>
        </authorList>
    </citation>
    <scope>NUCLEOTIDE SEQUENCE</scope>
</reference>
<proteinExistence type="predicted"/>
<protein>
    <submittedName>
        <fullName evidence="1">Uncharacterized protein</fullName>
    </submittedName>
</protein>